<evidence type="ECO:0000256" key="2">
    <source>
        <dbReference type="SAM" id="Phobius"/>
    </source>
</evidence>
<feature type="transmembrane region" description="Helical" evidence="2">
    <location>
        <begin position="92"/>
        <end position="108"/>
    </location>
</feature>
<comment type="caution">
    <text evidence="4">The sequence shown here is derived from an EMBL/GenBank/DDBJ whole genome shotgun (WGS) entry which is preliminary data.</text>
</comment>
<feature type="transmembrane region" description="Helical" evidence="2">
    <location>
        <begin position="29"/>
        <end position="46"/>
    </location>
</feature>
<proteinExistence type="predicted"/>
<evidence type="ECO:0000313" key="4">
    <source>
        <dbReference type="EMBL" id="RVU47805.1"/>
    </source>
</evidence>
<dbReference type="InterPro" id="IPR054839">
    <property type="entry name" value="puhB_PGC"/>
</dbReference>
<protein>
    <submittedName>
        <fullName evidence="4">PH domain-containing protein</fullName>
    </submittedName>
</protein>
<feature type="compositionally biased region" description="Low complexity" evidence="1">
    <location>
        <begin position="184"/>
        <end position="194"/>
    </location>
</feature>
<name>A0A437RMJ8_9BURK</name>
<feature type="transmembrane region" description="Helical" evidence="2">
    <location>
        <begin position="58"/>
        <end position="80"/>
    </location>
</feature>
<feature type="region of interest" description="Disordered" evidence="1">
    <location>
        <begin position="184"/>
        <end position="206"/>
    </location>
</feature>
<dbReference type="InterPro" id="IPR005182">
    <property type="entry name" value="YdbS-like_PH"/>
</dbReference>
<evidence type="ECO:0000259" key="3">
    <source>
        <dbReference type="Pfam" id="PF03703"/>
    </source>
</evidence>
<organism evidence="4 5">
    <name type="scientific">Rubrivivax rivuli</name>
    <dbReference type="NCBI Taxonomy" id="1862385"/>
    <lineage>
        <taxon>Bacteria</taxon>
        <taxon>Pseudomonadati</taxon>
        <taxon>Pseudomonadota</taxon>
        <taxon>Betaproteobacteria</taxon>
        <taxon>Burkholderiales</taxon>
        <taxon>Sphaerotilaceae</taxon>
        <taxon>Rubrivivax</taxon>
    </lineage>
</organism>
<dbReference type="Pfam" id="PF03703">
    <property type="entry name" value="bPH_2"/>
    <property type="match status" value="1"/>
</dbReference>
<dbReference type="OrthoDB" id="7345733at2"/>
<keyword evidence="2" id="KW-1133">Transmembrane helix</keyword>
<keyword evidence="2" id="KW-0812">Transmembrane</keyword>
<sequence length="206" mass="22142">MLPAGERVLWQGSPQWQTLARQAFHLRKLVVYFAALMVLRLALLATENASFGTMVVSALWMLLLAGSALGMLAFIAWLSARSAIYTVTNRRVVMRIGVVLTLTFNIPFKRIAAAGLHVNADGSGDLPLQLAGDDRIAYLHLWPHARPWRVGQPEPMLRCVPEAAAVARTLAQAWAQDTGVELPAPAAASAAPEAQGRGATPAMAGR</sequence>
<evidence type="ECO:0000313" key="5">
    <source>
        <dbReference type="Proteomes" id="UP000285575"/>
    </source>
</evidence>
<accession>A0A437RMJ8</accession>
<dbReference type="AlphaFoldDB" id="A0A437RMJ8"/>
<feature type="domain" description="YdbS-like PH" evidence="3">
    <location>
        <begin position="81"/>
        <end position="170"/>
    </location>
</feature>
<evidence type="ECO:0000256" key="1">
    <source>
        <dbReference type="SAM" id="MobiDB-lite"/>
    </source>
</evidence>
<dbReference type="Proteomes" id="UP000285575">
    <property type="component" value="Unassembled WGS sequence"/>
</dbReference>
<keyword evidence="2" id="KW-0472">Membrane</keyword>
<gene>
    <name evidence="4" type="ORF">EOE66_05770</name>
</gene>
<dbReference type="NCBIfam" id="NF040894">
    <property type="entry name" value="puhB_PGC"/>
    <property type="match status" value="1"/>
</dbReference>
<keyword evidence="5" id="KW-1185">Reference proteome</keyword>
<dbReference type="EMBL" id="SACR01000002">
    <property type="protein sequence ID" value="RVU47805.1"/>
    <property type="molecule type" value="Genomic_DNA"/>
</dbReference>
<reference evidence="4 5" key="1">
    <citation type="submission" date="2019-01" db="EMBL/GenBank/DDBJ databases">
        <authorList>
            <person name="Chen W.-M."/>
        </authorList>
    </citation>
    <scope>NUCLEOTIDE SEQUENCE [LARGE SCALE GENOMIC DNA]</scope>
    <source>
        <strain evidence="4 5">KYPY4</strain>
    </source>
</reference>